<proteinExistence type="predicted"/>
<feature type="non-terminal residue" evidence="1">
    <location>
        <position position="1"/>
    </location>
</feature>
<protein>
    <submittedName>
        <fullName evidence="1">Uncharacterized protein</fullName>
    </submittedName>
</protein>
<name>A0A812ZKU2_9DINO</name>
<comment type="caution">
    <text evidence="1">The sequence shown here is derived from an EMBL/GenBank/DDBJ whole genome shotgun (WGS) entry which is preliminary data.</text>
</comment>
<dbReference type="OrthoDB" id="10298963at2759"/>
<reference evidence="1" key="1">
    <citation type="submission" date="2021-02" db="EMBL/GenBank/DDBJ databases">
        <authorList>
            <person name="Dougan E. K."/>
            <person name="Rhodes N."/>
            <person name="Thang M."/>
            <person name="Chan C."/>
        </authorList>
    </citation>
    <scope>NUCLEOTIDE SEQUENCE</scope>
</reference>
<organism evidence="1 2">
    <name type="scientific">Symbiodinium necroappetens</name>
    <dbReference type="NCBI Taxonomy" id="1628268"/>
    <lineage>
        <taxon>Eukaryota</taxon>
        <taxon>Sar</taxon>
        <taxon>Alveolata</taxon>
        <taxon>Dinophyceae</taxon>
        <taxon>Suessiales</taxon>
        <taxon>Symbiodiniaceae</taxon>
        <taxon>Symbiodinium</taxon>
    </lineage>
</organism>
<accession>A0A812ZKU2</accession>
<gene>
    <name evidence="1" type="ORF">SNEC2469_LOCUS24919</name>
</gene>
<evidence type="ECO:0000313" key="2">
    <source>
        <dbReference type="Proteomes" id="UP000601435"/>
    </source>
</evidence>
<dbReference type="Proteomes" id="UP000601435">
    <property type="component" value="Unassembled WGS sequence"/>
</dbReference>
<feature type="non-terminal residue" evidence="1">
    <location>
        <position position="111"/>
    </location>
</feature>
<evidence type="ECO:0000313" key="1">
    <source>
        <dbReference type="EMBL" id="CAE7832503.1"/>
    </source>
</evidence>
<keyword evidence="2" id="KW-1185">Reference proteome</keyword>
<dbReference type="EMBL" id="CAJNJA010048616">
    <property type="protein sequence ID" value="CAE7832503.1"/>
    <property type="molecule type" value="Genomic_DNA"/>
</dbReference>
<sequence length="111" mass="12817">QGNLQVRFLPDPSLPWKQVPSPLRIPSLPLYHLVRGPPAVRVLCRRGEGATVWDGDKIEVTKKQEFHAEPSPRKVSYDLLEQESSAWMALTLRRNRKRNTTWSWQSTLPFA</sequence>
<dbReference type="AlphaFoldDB" id="A0A812ZKU2"/>